<feature type="compositionally biased region" description="Basic and acidic residues" evidence="1">
    <location>
        <begin position="90"/>
        <end position="103"/>
    </location>
</feature>
<protein>
    <submittedName>
        <fullName evidence="2">Uncharacterized protein</fullName>
    </submittedName>
</protein>
<name>A0AAV4UKA4_9ARAC</name>
<accession>A0AAV4UKA4</accession>
<reference evidence="2 3" key="1">
    <citation type="submission" date="2021-06" db="EMBL/GenBank/DDBJ databases">
        <title>Caerostris darwini draft genome.</title>
        <authorList>
            <person name="Kono N."/>
            <person name="Arakawa K."/>
        </authorList>
    </citation>
    <scope>NUCLEOTIDE SEQUENCE [LARGE SCALE GENOMIC DNA]</scope>
</reference>
<gene>
    <name evidence="2" type="ORF">CDAR_294581</name>
</gene>
<evidence type="ECO:0000313" key="2">
    <source>
        <dbReference type="EMBL" id="GIY58277.1"/>
    </source>
</evidence>
<dbReference type="EMBL" id="BPLQ01011490">
    <property type="protein sequence ID" value="GIY58277.1"/>
    <property type="molecule type" value="Genomic_DNA"/>
</dbReference>
<dbReference type="AlphaFoldDB" id="A0AAV4UKA4"/>
<feature type="compositionally biased region" description="Polar residues" evidence="1">
    <location>
        <begin position="76"/>
        <end position="87"/>
    </location>
</feature>
<evidence type="ECO:0000313" key="3">
    <source>
        <dbReference type="Proteomes" id="UP001054837"/>
    </source>
</evidence>
<proteinExistence type="predicted"/>
<feature type="region of interest" description="Disordered" evidence="1">
    <location>
        <begin position="74"/>
        <end position="105"/>
    </location>
</feature>
<dbReference type="Proteomes" id="UP001054837">
    <property type="component" value="Unassembled WGS sequence"/>
</dbReference>
<evidence type="ECO:0000256" key="1">
    <source>
        <dbReference type="SAM" id="MobiDB-lite"/>
    </source>
</evidence>
<comment type="caution">
    <text evidence="2">The sequence shown here is derived from an EMBL/GenBank/DDBJ whole genome shotgun (WGS) entry which is preliminary data.</text>
</comment>
<keyword evidence="3" id="KW-1185">Reference proteome</keyword>
<sequence length="248" mass="27562">MPRIGVGAHPSNEHGPKEAVIWILSKDDVQRHWHGKGPLEWPQRTLHPAQRTRALIHVNCRVCFRQITSKLKGYQKGTQTTRKSQLGTRDGAEAKEEAPRMHSETPFSGIAARIVSCPIDPHQWSVFMSSHLEPQISGFASFPNSCEKQIKHNAGVANPRAAFNIFPASVIESIVKSSHTAAVENVCIQSLCGRPESNYCGANVVSSHFLLAHYHGRGIPPPPNDRRFGEETKDFVSLFGVYPFAYCF</sequence>
<organism evidence="2 3">
    <name type="scientific">Caerostris darwini</name>
    <dbReference type="NCBI Taxonomy" id="1538125"/>
    <lineage>
        <taxon>Eukaryota</taxon>
        <taxon>Metazoa</taxon>
        <taxon>Ecdysozoa</taxon>
        <taxon>Arthropoda</taxon>
        <taxon>Chelicerata</taxon>
        <taxon>Arachnida</taxon>
        <taxon>Araneae</taxon>
        <taxon>Araneomorphae</taxon>
        <taxon>Entelegynae</taxon>
        <taxon>Araneoidea</taxon>
        <taxon>Araneidae</taxon>
        <taxon>Caerostris</taxon>
    </lineage>
</organism>